<sequence>MYASKPQKHHELTAEEASRAWIELYEFNKENDLHWNPFREMVSNLLGAKLSPCVYNQCDVFSTHTLSILPDGTIGNCDRTFQNDIYLRSLSGSRSGRYEALQQTQCQGCKYWVVCGGSCPEEGTDGDWRNKSRFCQVIYNLYSRMERDLRGLMPNIRLVIDSGFDGNPFADVLQSAQPRKRDITIPPENIEHGDTYHGDSSHGDEGHG</sequence>
<feature type="compositionally biased region" description="Basic and acidic residues" evidence="1">
    <location>
        <begin position="179"/>
        <end position="208"/>
    </location>
</feature>
<feature type="non-terminal residue" evidence="2">
    <location>
        <position position="208"/>
    </location>
</feature>
<protein>
    <recommendedName>
        <fullName evidence="3">4Fe4S-binding SPASM domain-containing protein</fullName>
    </recommendedName>
</protein>
<dbReference type="EMBL" id="BARS01009161">
    <property type="protein sequence ID" value="GAF70698.1"/>
    <property type="molecule type" value="Genomic_DNA"/>
</dbReference>
<evidence type="ECO:0008006" key="3">
    <source>
        <dbReference type="Google" id="ProtNLM"/>
    </source>
</evidence>
<organism evidence="2">
    <name type="scientific">marine sediment metagenome</name>
    <dbReference type="NCBI Taxonomy" id="412755"/>
    <lineage>
        <taxon>unclassified sequences</taxon>
        <taxon>metagenomes</taxon>
        <taxon>ecological metagenomes</taxon>
    </lineage>
</organism>
<evidence type="ECO:0000313" key="2">
    <source>
        <dbReference type="EMBL" id="GAF70698.1"/>
    </source>
</evidence>
<gene>
    <name evidence="2" type="ORF">S01H1_17285</name>
</gene>
<dbReference type="AlphaFoldDB" id="X0RPI2"/>
<feature type="region of interest" description="Disordered" evidence="1">
    <location>
        <begin position="178"/>
        <end position="208"/>
    </location>
</feature>
<dbReference type="InterPro" id="IPR023885">
    <property type="entry name" value="4Fe4S-binding_SPASM_dom"/>
</dbReference>
<proteinExistence type="predicted"/>
<name>X0RPI2_9ZZZZ</name>
<comment type="caution">
    <text evidence="2">The sequence shown here is derived from an EMBL/GenBank/DDBJ whole genome shotgun (WGS) entry which is preliminary data.</text>
</comment>
<accession>X0RPI2</accession>
<dbReference type="InterPro" id="IPR013785">
    <property type="entry name" value="Aldolase_TIM"/>
</dbReference>
<dbReference type="NCBIfam" id="TIGR04085">
    <property type="entry name" value="rSAM_more_4Fe4S"/>
    <property type="match status" value="1"/>
</dbReference>
<reference evidence="2" key="1">
    <citation type="journal article" date="2014" name="Front. Microbiol.">
        <title>High frequency of phylogenetically diverse reductive dehalogenase-homologous genes in deep subseafloor sedimentary metagenomes.</title>
        <authorList>
            <person name="Kawai M."/>
            <person name="Futagami T."/>
            <person name="Toyoda A."/>
            <person name="Takaki Y."/>
            <person name="Nishi S."/>
            <person name="Hori S."/>
            <person name="Arai W."/>
            <person name="Tsubouchi T."/>
            <person name="Morono Y."/>
            <person name="Uchiyama I."/>
            <person name="Ito T."/>
            <person name="Fujiyama A."/>
            <person name="Inagaki F."/>
            <person name="Takami H."/>
        </authorList>
    </citation>
    <scope>NUCLEOTIDE SEQUENCE</scope>
    <source>
        <strain evidence="2">Expedition CK06-06</strain>
    </source>
</reference>
<evidence type="ECO:0000256" key="1">
    <source>
        <dbReference type="SAM" id="MobiDB-lite"/>
    </source>
</evidence>
<dbReference type="Gene3D" id="3.20.20.70">
    <property type="entry name" value="Aldolase class I"/>
    <property type="match status" value="1"/>
</dbReference>